<dbReference type="VEuPathDB" id="VectorBase:HLOH_050114"/>
<reference evidence="2 3" key="1">
    <citation type="journal article" date="2020" name="Cell">
        <title>Large-Scale Comparative Analyses of Tick Genomes Elucidate Their Genetic Diversity and Vector Capacities.</title>
        <authorList>
            <consortium name="Tick Genome and Microbiome Consortium (TIGMIC)"/>
            <person name="Jia N."/>
            <person name="Wang J."/>
            <person name="Shi W."/>
            <person name="Du L."/>
            <person name="Sun Y."/>
            <person name="Zhan W."/>
            <person name="Jiang J.F."/>
            <person name="Wang Q."/>
            <person name="Zhang B."/>
            <person name="Ji P."/>
            <person name="Bell-Sakyi L."/>
            <person name="Cui X.M."/>
            <person name="Yuan T.T."/>
            <person name="Jiang B.G."/>
            <person name="Yang W.F."/>
            <person name="Lam T.T."/>
            <person name="Chang Q.C."/>
            <person name="Ding S.J."/>
            <person name="Wang X.J."/>
            <person name="Zhu J.G."/>
            <person name="Ruan X.D."/>
            <person name="Zhao L."/>
            <person name="Wei J.T."/>
            <person name="Ye R.Z."/>
            <person name="Que T.C."/>
            <person name="Du C.H."/>
            <person name="Zhou Y.H."/>
            <person name="Cheng J.X."/>
            <person name="Dai P.F."/>
            <person name="Guo W.B."/>
            <person name="Han X.H."/>
            <person name="Huang E.J."/>
            <person name="Li L.F."/>
            <person name="Wei W."/>
            <person name="Gao Y.C."/>
            <person name="Liu J.Z."/>
            <person name="Shao H.Z."/>
            <person name="Wang X."/>
            <person name="Wang C.C."/>
            <person name="Yang T.C."/>
            <person name="Huo Q.B."/>
            <person name="Li W."/>
            <person name="Chen H.Y."/>
            <person name="Chen S.E."/>
            <person name="Zhou L.G."/>
            <person name="Ni X.B."/>
            <person name="Tian J.H."/>
            <person name="Sheng Y."/>
            <person name="Liu T."/>
            <person name="Pan Y.S."/>
            <person name="Xia L.Y."/>
            <person name="Li J."/>
            <person name="Zhao F."/>
            <person name="Cao W.C."/>
        </authorList>
    </citation>
    <scope>NUCLEOTIDE SEQUENCE [LARGE SCALE GENOMIC DNA]</scope>
    <source>
        <strain evidence="2">HaeL-2018</strain>
    </source>
</reference>
<protein>
    <submittedName>
        <fullName evidence="2">Uncharacterized protein</fullName>
    </submittedName>
</protein>
<keyword evidence="3" id="KW-1185">Reference proteome</keyword>
<dbReference type="OrthoDB" id="6337960at2759"/>
<accession>A0A9J6GQG3</accession>
<organism evidence="2 3">
    <name type="scientific">Haemaphysalis longicornis</name>
    <name type="common">Bush tick</name>
    <dbReference type="NCBI Taxonomy" id="44386"/>
    <lineage>
        <taxon>Eukaryota</taxon>
        <taxon>Metazoa</taxon>
        <taxon>Ecdysozoa</taxon>
        <taxon>Arthropoda</taxon>
        <taxon>Chelicerata</taxon>
        <taxon>Arachnida</taxon>
        <taxon>Acari</taxon>
        <taxon>Parasitiformes</taxon>
        <taxon>Ixodida</taxon>
        <taxon>Ixodoidea</taxon>
        <taxon>Ixodidae</taxon>
        <taxon>Haemaphysalinae</taxon>
        <taxon>Haemaphysalis</taxon>
    </lineage>
</organism>
<gene>
    <name evidence="2" type="ORF">HPB48_002788</name>
</gene>
<sequence length="201" mass="21977">MGQYLGKSLSENSALPAQCTPLPVRRHARVLTLSELDPRSPTAEITRTPIQMEASSPSDSLTEVGDVQLDPRSPTNAFQRTPIPLGTIFKRRAEPDSPTFLVREKMPVPESASPQGTTTLRERRLKRSQENTGGTKKQSQAVTTPPMGERPALKSTSRPNTLLRSLQENTLQRAGKANFYSPKARNCSDDNKENGVVPASA</sequence>
<evidence type="ECO:0000256" key="1">
    <source>
        <dbReference type="SAM" id="MobiDB-lite"/>
    </source>
</evidence>
<dbReference type="AlphaFoldDB" id="A0A9J6GQG3"/>
<proteinExistence type="predicted"/>
<feature type="compositionally biased region" description="Polar residues" evidence="1">
    <location>
        <begin position="154"/>
        <end position="172"/>
    </location>
</feature>
<dbReference type="Proteomes" id="UP000821853">
    <property type="component" value="Unassembled WGS sequence"/>
</dbReference>
<name>A0A9J6GQG3_HAELO</name>
<comment type="caution">
    <text evidence="2">The sequence shown here is derived from an EMBL/GenBank/DDBJ whole genome shotgun (WGS) entry which is preliminary data.</text>
</comment>
<dbReference type="PANTHER" id="PTHR34756">
    <property type="entry name" value="CELL DIVISION CYCLE-ASSOCIATED PROTEIN 3"/>
    <property type="match status" value="1"/>
</dbReference>
<feature type="compositionally biased region" description="Polar residues" evidence="1">
    <location>
        <begin position="43"/>
        <end position="61"/>
    </location>
</feature>
<dbReference type="EMBL" id="JABSTR010000008">
    <property type="protein sequence ID" value="KAH9376897.1"/>
    <property type="molecule type" value="Genomic_DNA"/>
</dbReference>
<feature type="compositionally biased region" description="Polar residues" evidence="1">
    <location>
        <begin position="130"/>
        <end position="143"/>
    </location>
</feature>
<feature type="region of interest" description="Disordered" evidence="1">
    <location>
        <begin position="33"/>
        <end position="201"/>
    </location>
</feature>
<dbReference type="InterPro" id="IPR038832">
    <property type="entry name" value="CDCA3"/>
</dbReference>
<evidence type="ECO:0000313" key="3">
    <source>
        <dbReference type="Proteomes" id="UP000821853"/>
    </source>
</evidence>
<evidence type="ECO:0000313" key="2">
    <source>
        <dbReference type="EMBL" id="KAH9376897.1"/>
    </source>
</evidence>
<dbReference type="OMA" id="RTPIQME"/>
<dbReference type="PANTHER" id="PTHR34756:SF1">
    <property type="entry name" value="CELL DIVISION CYCLE-ASSOCIATED PROTEIN 3"/>
    <property type="match status" value="1"/>
</dbReference>